<dbReference type="GO" id="GO:0016887">
    <property type="term" value="F:ATP hydrolysis activity"/>
    <property type="evidence" value="ECO:0007669"/>
    <property type="project" value="InterPro"/>
</dbReference>
<dbReference type="Gene3D" id="3.40.50.300">
    <property type="entry name" value="P-loop containing nucleotide triphosphate hydrolases"/>
    <property type="match status" value="1"/>
</dbReference>
<dbReference type="GO" id="GO:0022857">
    <property type="term" value="F:transmembrane transporter activity"/>
    <property type="evidence" value="ECO:0007669"/>
    <property type="project" value="TreeGrafter"/>
</dbReference>
<evidence type="ECO:0000256" key="1">
    <source>
        <dbReference type="ARBA" id="ARBA00022448"/>
    </source>
</evidence>
<dbReference type="InterPro" id="IPR027417">
    <property type="entry name" value="P-loop_NTPase"/>
</dbReference>
<dbReference type="PANTHER" id="PTHR24220">
    <property type="entry name" value="IMPORT ATP-BINDING PROTEIN"/>
    <property type="match status" value="1"/>
</dbReference>
<dbReference type="GO" id="GO:0005886">
    <property type="term" value="C:plasma membrane"/>
    <property type="evidence" value="ECO:0007669"/>
    <property type="project" value="TreeGrafter"/>
</dbReference>
<keyword evidence="1" id="KW-0813">Transport</keyword>
<name>A0A5J4S0F6_9ZZZZ</name>
<dbReference type="InterPro" id="IPR003593">
    <property type="entry name" value="AAA+_ATPase"/>
</dbReference>
<gene>
    <name evidence="5" type="ORF">EZS27_012425</name>
</gene>
<dbReference type="AlphaFoldDB" id="A0A5J4S0F6"/>
<dbReference type="GO" id="GO:0005524">
    <property type="term" value="F:ATP binding"/>
    <property type="evidence" value="ECO:0007669"/>
    <property type="project" value="UniProtKB-KW"/>
</dbReference>
<accession>A0A5J4S0F6</accession>
<reference evidence="5" key="1">
    <citation type="submission" date="2019-03" db="EMBL/GenBank/DDBJ databases">
        <title>Single cell metagenomics reveals metabolic interactions within the superorganism composed of flagellate Streblomastix strix and complex community of Bacteroidetes bacteria on its surface.</title>
        <authorList>
            <person name="Treitli S.C."/>
            <person name="Kolisko M."/>
            <person name="Husnik F."/>
            <person name="Keeling P."/>
            <person name="Hampl V."/>
        </authorList>
    </citation>
    <scope>NUCLEOTIDE SEQUENCE</scope>
    <source>
        <strain evidence="5">STM</strain>
    </source>
</reference>
<dbReference type="InterPro" id="IPR015854">
    <property type="entry name" value="ABC_transpr_LolD-like"/>
</dbReference>
<evidence type="ECO:0000256" key="3">
    <source>
        <dbReference type="ARBA" id="ARBA00022840"/>
    </source>
</evidence>
<dbReference type="SUPFAM" id="SSF52540">
    <property type="entry name" value="P-loop containing nucleoside triphosphate hydrolases"/>
    <property type="match status" value="1"/>
</dbReference>
<dbReference type="PROSITE" id="PS50893">
    <property type="entry name" value="ABC_TRANSPORTER_2"/>
    <property type="match status" value="1"/>
</dbReference>
<dbReference type="InterPro" id="IPR003439">
    <property type="entry name" value="ABC_transporter-like_ATP-bd"/>
</dbReference>
<evidence type="ECO:0000313" key="5">
    <source>
        <dbReference type="EMBL" id="KAA6339647.1"/>
    </source>
</evidence>
<evidence type="ECO:0000256" key="2">
    <source>
        <dbReference type="ARBA" id="ARBA00022741"/>
    </source>
</evidence>
<dbReference type="PANTHER" id="PTHR24220:SF86">
    <property type="entry name" value="ABC TRANSPORTER ABCH.1"/>
    <property type="match status" value="1"/>
</dbReference>
<proteinExistence type="predicted"/>
<sequence length="223" mass="23828">MALIQLSQITKSYPDGENKRNFVLNGLNMEVATGEFVAITGASGSGKTTLLSVLGLLLPPDEGSYCFDGGEMLVMDTDQASIRNRKIGFVFQEHRLLPQFTVLDNILLPTLASQSQADDLQTAYACQLMELTGIADLADKYPSTLSGGESSRTALCRALVMAPALLLADEPTGQLDVANSRNIVSLLKQLNKELGTTILMVTHSAEVAAAAQRILTLENGAIQ</sequence>
<dbReference type="InterPro" id="IPR017911">
    <property type="entry name" value="MacB-like_ATP-bd"/>
</dbReference>
<dbReference type="CDD" id="cd03255">
    <property type="entry name" value="ABC_MJ0796_LolCDE_FtsE"/>
    <property type="match status" value="1"/>
</dbReference>
<dbReference type="EMBL" id="SNRY01000518">
    <property type="protein sequence ID" value="KAA6339647.1"/>
    <property type="molecule type" value="Genomic_DNA"/>
</dbReference>
<evidence type="ECO:0000259" key="4">
    <source>
        <dbReference type="PROSITE" id="PS50893"/>
    </source>
</evidence>
<comment type="caution">
    <text evidence="5">The sequence shown here is derived from an EMBL/GenBank/DDBJ whole genome shotgun (WGS) entry which is preliminary data.</text>
</comment>
<feature type="domain" description="ABC transporter" evidence="4">
    <location>
        <begin position="4"/>
        <end position="223"/>
    </location>
</feature>
<dbReference type="Pfam" id="PF00005">
    <property type="entry name" value="ABC_tran"/>
    <property type="match status" value="1"/>
</dbReference>
<keyword evidence="3 5" id="KW-0067">ATP-binding</keyword>
<dbReference type="EC" id="3.6.3.-" evidence="5"/>
<keyword evidence="5" id="KW-0378">Hydrolase</keyword>
<protein>
    <submittedName>
        <fullName evidence="5">Lipoprotein-releasing system ATP-binding protein LolD</fullName>
        <ecNumber evidence="5">3.6.3.-</ecNumber>
    </submittedName>
</protein>
<keyword evidence="2" id="KW-0547">Nucleotide-binding</keyword>
<organism evidence="5">
    <name type="scientific">termite gut metagenome</name>
    <dbReference type="NCBI Taxonomy" id="433724"/>
    <lineage>
        <taxon>unclassified sequences</taxon>
        <taxon>metagenomes</taxon>
        <taxon>organismal metagenomes</taxon>
    </lineage>
</organism>
<keyword evidence="5" id="KW-0449">Lipoprotein</keyword>
<dbReference type="SMART" id="SM00382">
    <property type="entry name" value="AAA"/>
    <property type="match status" value="1"/>
</dbReference>